<proteinExistence type="predicted"/>
<reference evidence="1 2" key="1">
    <citation type="submission" date="2016-10" db="EMBL/GenBank/DDBJ databases">
        <title>Genome sequence of the basidiomycete white-rot fungus Trametes pubescens.</title>
        <authorList>
            <person name="Makela M.R."/>
            <person name="Granchi Z."/>
            <person name="Peng M."/>
            <person name="De Vries R.P."/>
            <person name="Grigoriev I."/>
            <person name="Riley R."/>
            <person name="Hilden K."/>
        </authorList>
    </citation>
    <scope>NUCLEOTIDE SEQUENCE [LARGE SCALE GENOMIC DNA]</scope>
    <source>
        <strain evidence="1 2">FBCC735</strain>
    </source>
</reference>
<accession>A0A1M2W6A7</accession>
<dbReference type="Proteomes" id="UP000184267">
    <property type="component" value="Unassembled WGS sequence"/>
</dbReference>
<evidence type="ECO:0000313" key="1">
    <source>
        <dbReference type="EMBL" id="OJT15395.1"/>
    </source>
</evidence>
<evidence type="ECO:0000313" key="2">
    <source>
        <dbReference type="Proteomes" id="UP000184267"/>
    </source>
</evidence>
<gene>
    <name evidence="1" type="ORF">TRAPUB_8044</name>
</gene>
<name>A0A1M2W6A7_TRAPU</name>
<keyword evidence="2" id="KW-1185">Reference proteome</keyword>
<sequence length="110" mass="13047">MSESVMAPSLRVLRISDVFFSIVADGLETFNDLLDLAIFRCNYDIPIDEIHLTECHYVTEKQVERLKEVVVDVECDDCQRWGIQDIDRDEDFGYYDYEADFRYDNSDDEW</sequence>
<protein>
    <submittedName>
        <fullName evidence="1">Uncharacterized protein</fullName>
    </submittedName>
</protein>
<comment type="caution">
    <text evidence="1">The sequence shown here is derived from an EMBL/GenBank/DDBJ whole genome shotgun (WGS) entry which is preliminary data.</text>
</comment>
<dbReference type="AlphaFoldDB" id="A0A1M2W6A7"/>
<organism evidence="1 2">
    <name type="scientific">Trametes pubescens</name>
    <name type="common">White-rot fungus</name>
    <dbReference type="NCBI Taxonomy" id="154538"/>
    <lineage>
        <taxon>Eukaryota</taxon>
        <taxon>Fungi</taxon>
        <taxon>Dikarya</taxon>
        <taxon>Basidiomycota</taxon>
        <taxon>Agaricomycotina</taxon>
        <taxon>Agaricomycetes</taxon>
        <taxon>Polyporales</taxon>
        <taxon>Polyporaceae</taxon>
        <taxon>Trametes</taxon>
    </lineage>
</organism>
<dbReference type="STRING" id="154538.A0A1M2W6A7"/>
<dbReference type="EMBL" id="MNAD01000166">
    <property type="protein sequence ID" value="OJT15395.1"/>
    <property type="molecule type" value="Genomic_DNA"/>
</dbReference>